<evidence type="ECO:0000313" key="2">
    <source>
        <dbReference type="EMBL" id="JAH64725.1"/>
    </source>
</evidence>
<evidence type="ECO:0000256" key="1">
    <source>
        <dbReference type="SAM" id="MobiDB-lite"/>
    </source>
</evidence>
<dbReference type="EMBL" id="GBXM01043852">
    <property type="protein sequence ID" value="JAH64725.1"/>
    <property type="molecule type" value="Transcribed_RNA"/>
</dbReference>
<name>A0A0E9UHL6_ANGAN</name>
<organism evidence="2">
    <name type="scientific">Anguilla anguilla</name>
    <name type="common">European freshwater eel</name>
    <name type="synonym">Muraena anguilla</name>
    <dbReference type="NCBI Taxonomy" id="7936"/>
    <lineage>
        <taxon>Eukaryota</taxon>
        <taxon>Metazoa</taxon>
        <taxon>Chordata</taxon>
        <taxon>Craniata</taxon>
        <taxon>Vertebrata</taxon>
        <taxon>Euteleostomi</taxon>
        <taxon>Actinopterygii</taxon>
        <taxon>Neopterygii</taxon>
        <taxon>Teleostei</taxon>
        <taxon>Anguilliformes</taxon>
        <taxon>Anguillidae</taxon>
        <taxon>Anguilla</taxon>
    </lineage>
</organism>
<sequence length="38" mass="4523">MSQATGHNRQPDPYQKSRHRQQNVTTKQVSTKHYITRN</sequence>
<protein>
    <submittedName>
        <fullName evidence="2">Uncharacterized protein</fullName>
    </submittedName>
</protein>
<dbReference type="AlphaFoldDB" id="A0A0E9UHL6"/>
<feature type="compositionally biased region" description="Polar residues" evidence="1">
    <location>
        <begin position="22"/>
        <end position="38"/>
    </location>
</feature>
<proteinExistence type="predicted"/>
<reference evidence="2" key="2">
    <citation type="journal article" date="2015" name="Fish Shellfish Immunol.">
        <title>Early steps in the European eel (Anguilla anguilla)-Vibrio vulnificus interaction in the gills: Role of the RtxA13 toxin.</title>
        <authorList>
            <person name="Callol A."/>
            <person name="Pajuelo D."/>
            <person name="Ebbesson L."/>
            <person name="Teles M."/>
            <person name="MacKenzie S."/>
            <person name="Amaro C."/>
        </authorList>
    </citation>
    <scope>NUCLEOTIDE SEQUENCE</scope>
</reference>
<feature type="region of interest" description="Disordered" evidence="1">
    <location>
        <begin position="1"/>
        <end position="38"/>
    </location>
</feature>
<reference evidence="2" key="1">
    <citation type="submission" date="2014-11" db="EMBL/GenBank/DDBJ databases">
        <authorList>
            <person name="Amaro Gonzalez C."/>
        </authorList>
    </citation>
    <scope>NUCLEOTIDE SEQUENCE</scope>
</reference>
<accession>A0A0E9UHL6</accession>